<comment type="caution">
    <text evidence="4">The sequence shown here is derived from an EMBL/GenBank/DDBJ whole genome shotgun (WGS) entry which is preliminary data.</text>
</comment>
<organism evidence="4 5">
    <name type="scientific">Candidatus Iainarchaeum sp</name>
    <dbReference type="NCBI Taxonomy" id="3101447"/>
    <lineage>
        <taxon>Archaea</taxon>
        <taxon>Candidatus Iainarchaeota</taxon>
        <taxon>Candidatus Iainarchaeia</taxon>
        <taxon>Candidatus Iainarchaeales</taxon>
        <taxon>Candidatus Iainarchaeaceae</taxon>
        <taxon>Candidatus Iainarchaeum</taxon>
    </lineage>
</organism>
<dbReference type="PANTHER" id="PTHR11845">
    <property type="entry name" value="5'-DEOXYNUCLEOTIDASE HDDC2"/>
    <property type="match status" value="1"/>
</dbReference>
<keyword evidence="1" id="KW-0479">Metal-binding</keyword>
<proteinExistence type="predicted"/>
<dbReference type="InterPro" id="IPR006674">
    <property type="entry name" value="HD_domain"/>
</dbReference>
<sequence length="138" mass="15993">KEKKLDVCKAVKIALVHDLPEAICGDIASRAKEQDQAVSNKEKHRIEEKALDEILKELDKETGKEISGLWHDLEERKSREAKLVSELDRLEAIFQAVEYEKSGNFEVSLQEFYDYADARVKSKNLREIFEALMKEKEK</sequence>
<dbReference type="SUPFAM" id="SSF109604">
    <property type="entry name" value="HD-domain/PDEase-like"/>
    <property type="match status" value="1"/>
</dbReference>
<evidence type="ECO:0000259" key="3">
    <source>
        <dbReference type="Pfam" id="PF13023"/>
    </source>
</evidence>
<protein>
    <submittedName>
        <fullName evidence="4">HD domain-containing protein</fullName>
    </submittedName>
</protein>
<gene>
    <name evidence="4" type="ORF">JW744_02465</name>
</gene>
<dbReference type="Gene3D" id="1.10.3210.10">
    <property type="entry name" value="Hypothetical protein af1432"/>
    <property type="match status" value="1"/>
</dbReference>
<dbReference type="GO" id="GO:0046872">
    <property type="term" value="F:metal ion binding"/>
    <property type="evidence" value="ECO:0007669"/>
    <property type="project" value="UniProtKB-KW"/>
</dbReference>
<accession>A0A939C4K6</accession>
<feature type="non-terminal residue" evidence="4">
    <location>
        <position position="1"/>
    </location>
</feature>
<dbReference type="InterPro" id="IPR039356">
    <property type="entry name" value="YfbR/HDDC2"/>
</dbReference>
<dbReference type="EMBL" id="JAFGDB010000040">
    <property type="protein sequence ID" value="MBN2067306.1"/>
    <property type="molecule type" value="Genomic_DNA"/>
</dbReference>
<dbReference type="Proteomes" id="UP000809243">
    <property type="component" value="Unassembled WGS sequence"/>
</dbReference>
<name>A0A939C4K6_9ARCH</name>
<dbReference type="GO" id="GO:0005737">
    <property type="term" value="C:cytoplasm"/>
    <property type="evidence" value="ECO:0007669"/>
    <property type="project" value="TreeGrafter"/>
</dbReference>
<evidence type="ECO:0000256" key="2">
    <source>
        <dbReference type="ARBA" id="ARBA00022801"/>
    </source>
</evidence>
<dbReference type="PANTHER" id="PTHR11845:SF13">
    <property type="entry name" value="5'-DEOXYNUCLEOTIDASE HDDC2"/>
    <property type="match status" value="1"/>
</dbReference>
<feature type="domain" description="HD" evidence="3">
    <location>
        <begin position="3"/>
        <end position="122"/>
    </location>
</feature>
<evidence type="ECO:0000313" key="4">
    <source>
        <dbReference type="EMBL" id="MBN2067306.1"/>
    </source>
</evidence>
<reference evidence="4" key="1">
    <citation type="submission" date="2021-01" db="EMBL/GenBank/DDBJ databases">
        <title>Active Sulfur Cycling in an Early Earth Analoge.</title>
        <authorList>
            <person name="Hahn C.R."/>
            <person name="Youssef N.H."/>
            <person name="Elshahed M."/>
        </authorList>
    </citation>
    <scope>NUCLEOTIDE SEQUENCE</scope>
    <source>
        <strain evidence="4">Zod_Metabat.1151</strain>
    </source>
</reference>
<dbReference type="AlphaFoldDB" id="A0A939C4K6"/>
<dbReference type="GO" id="GO:0002953">
    <property type="term" value="F:5'-deoxynucleotidase activity"/>
    <property type="evidence" value="ECO:0007669"/>
    <property type="project" value="InterPro"/>
</dbReference>
<keyword evidence="2" id="KW-0378">Hydrolase</keyword>
<dbReference type="Pfam" id="PF13023">
    <property type="entry name" value="HD_3"/>
    <property type="match status" value="1"/>
</dbReference>
<evidence type="ECO:0000313" key="5">
    <source>
        <dbReference type="Proteomes" id="UP000809243"/>
    </source>
</evidence>
<evidence type="ECO:0000256" key="1">
    <source>
        <dbReference type="ARBA" id="ARBA00022723"/>
    </source>
</evidence>